<sequence>MSDGENSAPSPGVGQTELPNIQQMMEQFFKQLLKVNENTVPTVEKNEIERIDFKLTRYDPDNSNYSMGEWLKDVNDIRIGQRINEEVMILKAGEALQRKARDRTIYEYFGEVKHQTAVTADIFIKFWIYQGGLFYAINELVAFVSSSSSPDEDQQIVQTICGIEMLREIYYYLLYVYTTYTIIYLDVFPTDGLPIFKRERGIKDDLIAGKDFLNVLMDVPALRKTEMTTIPPQPLVTLPTSIQLENYSATSKTVSRETRSTQFTSSIRKPASYEVNPTQPLNKPSTLGAYKTSDMDNRRLVSVSISSSVSETHRIYSPRTSSTTEMMEVLPTNRQEFGIEESEPIIKNTDTSIIEELPANVQAIPVIKKLSDFEKTSSLLKELSKEKLKDKLPPFHHTVIYHDSRNEKMAPRSLSYSTVIQTVPEGISVKNWKNPSNPEEEKPTQNSMFEYNSKDYDLSLEKSQEESKWENFETSTKEHIEPTEINWGMQQRSYIVKQNMAGTYSNPEENYEVDEAVSVQTNGKIHGIQPSQTTGEEIQKPTAKSKNGYVIEGRKERRYRVEERTSDGFIVGEFGIVNRDDGLLRGVRYTAEETINPKIIYDTLMKFLSL</sequence>
<organism evidence="1 2">
    <name type="scientific">Holotrichia oblita</name>
    <name type="common">Chafer beetle</name>
    <dbReference type="NCBI Taxonomy" id="644536"/>
    <lineage>
        <taxon>Eukaryota</taxon>
        <taxon>Metazoa</taxon>
        <taxon>Ecdysozoa</taxon>
        <taxon>Arthropoda</taxon>
        <taxon>Hexapoda</taxon>
        <taxon>Insecta</taxon>
        <taxon>Pterygota</taxon>
        <taxon>Neoptera</taxon>
        <taxon>Endopterygota</taxon>
        <taxon>Coleoptera</taxon>
        <taxon>Polyphaga</taxon>
        <taxon>Scarabaeiformia</taxon>
        <taxon>Scarabaeidae</taxon>
        <taxon>Melolonthinae</taxon>
        <taxon>Holotrichia</taxon>
    </lineage>
</organism>
<comment type="caution">
    <text evidence="1">The sequence shown here is derived from an EMBL/GenBank/DDBJ whole genome shotgun (WGS) entry which is preliminary data.</text>
</comment>
<protein>
    <submittedName>
        <fullName evidence="1">Nuclear hormone receptor</fullName>
    </submittedName>
</protein>
<accession>A0ACB9SS93</accession>
<keyword evidence="1" id="KW-0675">Receptor</keyword>
<evidence type="ECO:0000313" key="1">
    <source>
        <dbReference type="EMBL" id="KAI4458037.1"/>
    </source>
</evidence>
<evidence type="ECO:0000313" key="2">
    <source>
        <dbReference type="Proteomes" id="UP001056778"/>
    </source>
</evidence>
<reference evidence="1" key="1">
    <citation type="submission" date="2022-04" db="EMBL/GenBank/DDBJ databases">
        <title>Chromosome-scale genome assembly of Holotrichia oblita Faldermann.</title>
        <authorList>
            <person name="Rongchong L."/>
        </authorList>
    </citation>
    <scope>NUCLEOTIDE SEQUENCE</scope>
    <source>
        <strain evidence="1">81SQS9</strain>
    </source>
</reference>
<keyword evidence="2" id="KW-1185">Reference proteome</keyword>
<dbReference type="EMBL" id="CM043021">
    <property type="protein sequence ID" value="KAI4458037.1"/>
    <property type="molecule type" value="Genomic_DNA"/>
</dbReference>
<dbReference type="Proteomes" id="UP001056778">
    <property type="component" value="Chromosome 7"/>
</dbReference>
<name>A0ACB9SS93_HOLOL</name>
<gene>
    <name evidence="1" type="ORF">MML48_7g00005768</name>
</gene>
<proteinExistence type="predicted"/>